<dbReference type="AlphaFoldDB" id="R0HEN0"/>
<organism evidence="1 2">
    <name type="scientific">Capsella rubella</name>
    <dbReference type="NCBI Taxonomy" id="81985"/>
    <lineage>
        <taxon>Eukaryota</taxon>
        <taxon>Viridiplantae</taxon>
        <taxon>Streptophyta</taxon>
        <taxon>Embryophyta</taxon>
        <taxon>Tracheophyta</taxon>
        <taxon>Spermatophyta</taxon>
        <taxon>Magnoliopsida</taxon>
        <taxon>eudicotyledons</taxon>
        <taxon>Gunneridae</taxon>
        <taxon>Pentapetalae</taxon>
        <taxon>rosids</taxon>
        <taxon>malvids</taxon>
        <taxon>Brassicales</taxon>
        <taxon>Brassicaceae</taxon>
        <taxon>Camelineae</taxon>
        <taxon>Capsella</taxon>
    </lineage>
</organism>
<reference evidence="2" key="1">
    <citation type="journal article" date="2013" name="Nat. Genet.">
        <title>The Capsella rubella genome and the genomic consequences of rapid mating system evolution.</title>
        <authorList>
            <person name="Slotte T."/>
            <person name="Hazzouri K.M."/>
            <person name="Agren J.A."/>
            <person name="Koenig D."/>
            <person name="Maumus F."/>
            <person name="Guo Y.L."/>
            <person name="Steige K."/>
            <person name="Platts A.E."/>
            <person name="Escobar J.S."/>
            <person name="Newman L.K."/>
            <person name="Wang W."/>
            <person name="Mandakova T."/>
            <person name="Vello E."/>
            <person name="Smith L.M."/>
            <person name="Henz S.R."/>
            <person name="Steffen J."/>
            <person name="Takuno S."/>
            <person name="Brandvain Y."/>
            <person name="Coop G."/>
            <person name="Andolfatto P."/>
            <person name="Hu T.T."/>
            <person name="Blanchette M."/>
            <person name="Clark R.M."/>
            <person name="Quesneville H."/>
            <person name="Nordborg M."/>
            <person name="Gaut B.S."/>
            <person name="Lysak M.A."/>
            <person name="Jenkins J."/>
            <person name="Grimwood J."/>
            <person name="Chapman J."/>
            <person name="Prochnik S."/>
            <person name="Shu S."/>
            <person name="Rokhsar D."/>
            <person name="Schmutz J."/>
            <person name="Weigel D."/>
            <person name="Wright S.I."/>
        </authorList>
    </citation>
    <scope>NUCLEOTIDE SEQUENCE [LARGE SCALE GENOMIC DNA]</scope>
    <source>
        <strain evidence="2">cv. Monte Gargano</strain>
    </source>
</reference>
<proteinExistence type="predicted"/>
<gene>
    <name evidence="1" type="ORF">CARUB_v10002829mg</name>
</gene>
<protein>
    <submittedName>
        <fullName evidence="1">Uncharacterized protein</fullName>
    </submittedName>
</protein>
<name>R0HEN0_9BRAS</name>
<dbReference type="EMBL" id="KB870810">
    <property type="protein sequence ID" value="EOA22243.1"/>
    <property type="molecule type" value="Genomic_DNA"/>
</dbReference>
<keyword evidence="2" id="KW-1185">Reference proteome</keyword>
<evidence type="ECO:0000313" key="2">
    <source>
        <dbReference type="Proteomes" id="UP000029121"/>
    </source>
</evidence>
<sequence length="73" mass="8576">MFFPLQGCDMVLGVQWLKTLGTIAWEFKKLEMGFMWQNKRVILYGIKNGSFRDVKAHKLNHLNDEQLQVSMIC</sequence>
<dbReference type="Proteomes" id="UP000029121">
    <property type="component" value="Unassembled WGS sequence"/>
</dbReference>
<feature type="non-terminal residue" evidence="1">
    <location>
        <position position="73"/>
    </location>
</feature>
<accession>R0HEN0</accession>
<evidence type="ECO:0000313" key="1">
    <source>
        <dbReference type="EMBL" id="EOA22243.1"/>
    </source>
</evidence>